<keyword evidence="2" id="KW-1185">Reference proteome</keyword>
<protein>
    <submittedName>
        <fullName evidence="1">Uncharacterized protein</fullName>
    </submittedName>
</protein>
<dbReference type="AlphaFoldDB" id="A0A7Z9C2D3"/>
<dbReference type="Proteomes" id="UP000182190">
    <property type="component" value="Unassembled WGS sequence"/>
</dbReference>
<name>A0A7Z9C2D3_9CYAN</name>
<dbReference type="InterPro" id="IPR038081">
    <property type="entry name" value="CalX-like_sf"/>
</dbReference>
<dbReference type="Gene3D" id="2.10.10.20">
    <property type="entry name" value="Carbohydrate-binding module superfamily 5/12"/>
    <property type="match status" value="1"/>
</dbReference>
<accession>A0A7Z9C2D3</accession>
<dbReference type="EMBL" id="CZCS02000243">
    <property type="protein sequence ID" value="VXD25877.1"/>
    <property type="molecule type" value="Genomic_DNA"/>
</dbReference>
<proteinExistence type="predicted"/>
<organism evidence="1 2">
    <name type="scientific">Planktothrix paucivesiculata PCC 9631</name>
    <dbReference type="NCBI Taxonomy" id="671071"/>
    <lineage>
        <taxon>Bacteria</taxon>
        <taxon>Bacillati</taxon>
        <taxon>Cyanobacteriota</taxon>
        <taxon>Cyanophyceae</taxon>
        <taxon>Oscillatoriophycideae</taxon>
        <taxon>Oscillatoriales</taxon>
        <taxon>Microcoleaceae</taxon>
        <taxon>Planktothrix</taxon>
    </lineage>
</organism>
<evidence type="ECO:0000313" key="1">
    <source>
        <dbReference type="EMBL" id="VXD25877.1"/>
    </source>
</evidence>
<dbReference type="SUPFAM" id="SSF141072">
    <property type="entry name" value="CalX-like"/>
    <property type="match status" value="1"/>
</dbReference>
<reference evidence="1" key="1">
    <citation type="submission" date="2019-10" db="EMBL/GenBank/DDBJ databases">
        <authorList>
            <consortium name="Genoscope - CEA"/>
            <person name="William W."/>
        </authorList>
    </citation>
    <scope>NUCLEOTIDE SEQUENCE [LARGE SCALE GENOMIC DNA]</scope>
    <source>
        <strain evidence="1">BBR_PRJEB10994</strain>
    </source>
</reference>
<comment type="caution">
    <text evidence="1">The sequence shown here is derived from an EMBL/GenBank/DDBJ whole genome shotgun (WGS) entry which is preliminary data.</text>
</comment>
<dbReference type="Gene3D" id="2.60.40.2030">
    <property type="match status" value="1"/>
</dbReference>
<sequence length="386" mass="41625">MAAGKLSFTQTEFRIREDGTYIGAKVSVERTEGNVGLVSVKVTNSSASSLGRATRKLDFLPINPTTSTGSSQLLTWADGEGGIKTLEFTIIQENLVEGDEFIPLSLGSYKGGAVAGEIPKCSLIIVDDDSAKGIQGIQGEKGEKGEGIRWKGVWQYGPYQVGDLVSYFDAVEWAVYICTNPPVINYPIGLTEADYSGFEDSSIFPNVSPSWELFCKGANGRDGRDYIMTFKGVWNPETLYVQRDAVLFNGSSYVCIKENGRGRNPVSEPTFWALVAQGTQVFFGSGFATLKKHLFACRTSDTAGGTRTFPHGLSSSGVKGYSAVLAMSEPVGQFGYAPLILPGGFRTLPGYSYDIAVNDTHIVIVTTASDSSKILSKEVFVTLDTF</sequence>
<evidence type="ECO:0000313" key="2">
    <source>
        <dbReference type="Proteomes" id="UP000182190"/>
    </source>
</evidence>
<dbReference type="RefSeq" id="WP_083622911.1">
    <property type="nucleotide sequence ID" value="NZ_LR735023.1"/>
</dbReference>
<dbReference type="OrthoDB" id="57822at2"/>
<gene>
    <name evidence="1" type="ORF">PL9631_980002</name>
</gene>